<dbReference type="GO" id="GO:0005737">
    <property type="term" value="C:cytoplasm"/>
    <property type="evidence" value="ECO:0007669"/>
    <property type="project" value="TreeGrafter"/>
</dbReference>
<dbReference type="Proteomes" id="UP001175226">
    <property type="component" value="Unassembled WGS sequence"/>
</dbReference>
<gene>
    <name evidence="3" type="ORF">EV421DRAFT_1734940</name>
</gene>
<comment type="caution">
    <text evidence="3">The sequence shown here is derived from an EMBL/GenBank/DDBJ whole genome shotgun (WGS) entry which is preliminary data.</text>
</comment>
<name>A0AA39JL71_9AGAR</name>
<evidence type="ECO:0000259" key="2">
    <source>
        <dbReference type="Pfam" id="PF00656"/>
    </source>
</evidence>
<protein>
    <submittedName>
        <fullName evidence="3">Caspase domain-containing protein</fullName>
    </submittedName>
</protein>
<evidence type="ECO:0000313" key="4">
    <source>
        <dbReference type="Proteomes" id="UP001175226"/>
    </source>
</evidence>
<dbReference type="Gene3D" id="3.40.50.1460">
    <property type="match status" value="1"/>
</dbReference>
<dbReference type="InterPro" id="IPR011600">
    <property type="entry name" value="Pept_C14_caspase"/>
</dbReference>
<evidence type="ECO:0000256" key="1">
    <source>
        <dbReference type="ARBA" id="ARBA00009005"/>
    </source>
</evidence>
<feature type="domain" description="Peptidase C14 caspase" evidence="2">
    <location>
        <begin position="28"/>
        <end position="305"/>
    </location>
</feature>
<dbReference type="EMBL" id="JAUEPT010000018">
    <property type="protein sequence ID" value="KAK0444668.1"/>
    <property type="molecule type" value="Genomic_DNA"/>
</dbReference>
<keyword evidence="4" id="KW-1185">Reference proteome</keyword>
<comment type="similarity">
    <text evidence="1">Belongs to the peptidase C14B family.</text>
</comment>
<dbReference type="GO" id="GO:0004197">
    <property type="term" value="F:cysteine-type endopeptidase activity"/>
    <property type="evidence" value="ECO:0007669"/>
    <property type="project" value="InterPro"/>
</dbReference>
<sequence length="419" mass="46591">MTSFPRNNDAPAAAGNNLLRIVDGHRFWAVLIGIDAYSKDPLRGCVFDAINFSRFLTAESMGVPPDHIDLLLGTDNTTPQPFPGVKCASATRTNIVDKLLCLSTNPQIQYGDNILIYFAGHGAVYHCKDYPAYEFPADQGTIEALCPVDRNPIASDKDERIPDICDRELSTILSDICRTRGHHITVILDCCHSAGATRNMPQLGPGDRVRRAQELNASYVIEEMFAAGEKRLGELKDGSGFLRYKSISAGEWKEESKKLEAHVLLAACKSYGLAKEVLGAGNTYHGVFTQALLHKLEEATKVGELPTYVDLAKCLTRTPLESYPEVNGDYRNMRLWFTVTLLPLLTFRWVRPLVVDRWKEDHKGLFGGRPGTVPESECSSSHPGRLAMKLMVFAMFKTSNPEFRLLSMYILPVFASQEC</sequence>
<dbReference type="PANTHER" id="PTHR48104:SF30">
    <property type="entry name" value="METACASPASE-1"/>
    <property type="match status" value="1"/>
</dbReference>
<dbReference type="PANTHER" id="PTHR48104">
    <property type="entry name" value="METACASPASE-4"/>
    <property type="match status" value="1"/>
</dbReference>
<reference evidence="3" key="1">
    <citation type="submission" date="2023-06" db="EMBL/GenBank/DDBJ databases">
        <authorList>
            <consortium name="Lawrence Berkeley National Laboratory"/>
            <person name="Ahrendt S."/>
            <person name="Sahu N."/>
            <person name="Indic B."/>
            <person name="Wong-Bajracharya J."/>
            <person name="Merenyi Z."/>
            <person name="Ke H.-M."/>
            <person name="Monk M."/>
            <person name="Kocsube S."/>
            <person name="Drula E."/>
            <person name="Lipzen A."/>
            <person name="Balint B."/>
            <person name="Henrissat B."/>
            <person name="Andreopoulos B."/>
            <person name="Martin F.M."/>
            <person name="Harder C.B."/>
            <person name="Rigling D."/>
            <person name="Ford K.L."/>
            <person name="Foster G.D."/>
            <person name="Pangilinan J."/>
            <person name="Papanicolaou A."/>
            <person name="Barry K."/>
            <person name="LaButti K."/>
            <person name="Viragh M."/>
            <person name="Koriabine M."/>
            <person name="Yan M."/>
            <person name="Riley R."/>
            <person name="Champramary S."/>
            <person name="Plett K.L."/>
            <person name="Tsai I.J."/>
            <person name="Slot J."/>
            <person name="Sipos G."/>
            <person name="Plett J."/>
            <person name="Nagy L.G."/>
            <person name="Grigoriev I.V."/>
        </authorList>
    </citation>
    <scope>NUCLEOTIDE SEQUENCE</scope>
    <source>
        <strain evidence="3">FPL87.14</strain>
    </source>
</reference>
<dbReference type="InterPro" id="IPR050452">
    <property type="entry name" value="Metacaspase"/>
</dbReference>
<dbReference type="Pfam" id="PF00656">
    <property type="entry name" value="Peptidase_C14"/>
    <property type="match status" value="1"/>
</dbReference>
<organism evidence="3 4">
    <name type="scientific">Armillaria borealis</name>
    <dbReference type="NCBI Taxonomy" id="47425"/>
    <lineage>
        <taxon>Eukaryota</taxon>
        <taxon>Fungi</taxon>
        <taxon>Dikarya</taxon>
        <taxon>Basidiomycota</taxon>
        <taxon>Agaricomycotina</taxon>
        <taxon>Agaricomycetes</taxon>
        <taxon>Agaricomycetidae</taxon>
        <taxon>Agaricales</taxon>
        <taxon>Marasmiineae</taxon>
        <taxon>Physalacriaceae</taxon>
        <taxon>Armillaria</taxon>
    </lineage>
</organism>
<dbReference type="GO" id="GO:0006508">
    <property type="term" value="P:proteolysis"/>
    <property type="evidence" value="ECO:0007669"/>
    <property type="project" value="InterPro"/>
</dbReference>
<proteinExistence type="inferred from homology"/>
<accession>A0AA39JL71</accession>
<evidence type="ECO:0000313" key="3">
    <source>
        <dbReference type="EMBL" id="KAK0444668.1"/>
    </source>
</evidence>
<dbReference type="AlphaFoldDB" id="A0AA39JL71"/>